<comment type="subcellular location">
    <subcellularLocation>
        <location evidence="6">Cell membrane</location>
        <topology evidence="6">Multi-pass membrane protein</topology>
    </subcellularLocation>
    <subcellularLocation>
        <location evidence="1">Membrane</location>
        <topology evidence="1">Multi-pass membrane protein</topology>
    </subcellularLocation>
</comment>
<dbReference type="AlphaFoldDB" id="A0A6G1X400"/>
<evidence type="ECO:0000256" key="5">
    <source>
        <dbReference type="ARBA" id="ARBA00023136"/>
    </source>
</evidence>
<name>A0A6G1X400_9BACI</name>
<feature type="transmembrane region" description="Helical" evidence="6">
    <location>
        <begin position="31"/>
        <end position="64"/>
    </location>
</feature>
<evidence type="ECO:0000256" key="1">
    <source>
        <dbReference type="ARBA" id="ARBA00004141"/>
    </source>
</evidence>
<dbReference type="EMBL" id="WJNH01000002">
    <property type="protein sequence ID" value="MRG85649.1"/>
    <property type="molecule type" value="Genomic_DNA"/>
</dbReference>
<dbReference type="Pfam" id="PF01925">
    <property type="entry name" value="TauE"/>
    <property type="match status" value="1"/>
</dbReference>
<dbReference type="RefSeq" id="WP_153727566.1">
    <property type="nucleotide sequence ID" value="NZ_WJNH01000002.1"/>
</dbReference>
<feature type="transmembrane region" description="Helical" evidence="6">
    <location>
        <begin position="136"/>
        <end position="163"/>
    </location>
</feature>
<accession>A0A6G1X400</accession>
<comment type="similarity">
    <text evidence="2 6">Belongs to the 4-toluene sulfonate uptake permease (TSUP) (TC 2.A.102) family.</text>
</comment>
<comment type="caution">
    <text evidence="7">The sequence shown here is derived from an EMBL/GenBank/DDBJ whole genome shotgun (WGS) entry which is preliminary data.</text>
</comment>
<dbReference type="OrthoDB" id="9791444at2"/>
<evidence type="ECO:0000313" key="7">
    <source>
        <dbReference type="EMBL" id="MRG85649.1"/>
    </source>
</evidence>
<reference evidence="7 8" key="1">
    <citation type="submission" date="2019-11" db="EMBL/GenBank/DDBJ databases">
        <authorList>
            <person name="Li J."/>
        </authorList>
    </citation>
    <scope>NUCLEOTIDE SEQUENCE [LARGE SCALE GENOMIC DNA]</scope>
    <source>
        <strain evidence="7 8">J4</strain>
    </source>
</reference>
<sequence>MQVEQIILLSVLFFIVSILYSLVGHGGGSGYIAIMGLVGILPTVIKPTALILNIIVSGIAFIYFYRAKHFSWSLFWPFVVGSIPLAYIGGSIMLPYTFYHWLVGGMLLFSAIRLFMPRGQENQSIHRPTLPIAVLWGMGIGLLSGLIGVGGGIFLSPIMLFLGWAKLKQISAVAAAFVFVNSVSGLLGHISSVKTVSPSIFLFGFLVFIGAFIGSRLGSSKLPDMKIKKVLAAVLFIGGLKMILA</sequence>
<gene>
    <name evidence="7" type="ORF">GH754_04790</name>
</gene>
<dbReference type="Proteomes" id="UP000480185">
    <property type="component" value="Unassembled WGS sequence"/>
</dbReference>
<keyword evidence="4 6" id="KW-1133">Transmembrane helix</keyword>
<feature type="transmembrane region" description="Helical" evidence="6">
    <location>
        <begin position="170"/>
        <end position="190"/>
    </location>
</feature>
<proteinExistence type="inferred from homology"/>
<feature type="transmembrane region" description="Helical" evidence="6">
    <location>
        <begin position="196"/>
        <end position="215"/>
    </location>
</feature>
<evidence type="ECO:0000313" key="8">
    <source>
        <dbReference type="Proteomes" id="UP000480185"/>
    </source>
</evidence>
<keyword evidence="8" id="KW-1185">Reference proteome</keyword>
<evidence type="ECO:0000256" key="6">
    <source>
        <dbReference type="RuleBase" id="RU363041"/>
    </source>
</evidence>
<dbReference type="PANTHER" id="PTHR43701:SF5">
    <property type="entry name" value="MEMBRANE TRANSPORTER PROTEIN-RELATED"/>
    <property type="match status" value="1"/>
</dbReference>
<feature type="transmembrane region" description="Helical" evidence="6">
    <location>
        <begin position="6"/>
        <end position="24"/>
    </location>
</feature>
<dbReference type="InterPro" id="IPR051598">
    <property type="entry name" value="TSUP/Inactive_protease-like"/>
</dbReference>
<dbReference type="PANTHER" id="PTHR43701">
    <property type="entry name" value="MEMBRANE TRANSPORTER PROTEIN MJ0441-RELATED"/>
    <property type="match status" value="1"/>
</dbReference>
<keyword evidence="5 6" id="KW-0472">Membrane</keyword>
<feature type="transmembrane region" description="Helical" evidence="6">
    <location>
        <begin position="70"/>
        <end position="89"/>
    </location>
</feature>
<dbReference type="GO" id="GO:0005886">
    <property type="term" value="C:plasma membrane"/>
    <property type="evidence" value="ECO:0007669"/>
    <property type="project" value="UniProtKB-SubCell"/>
</dbReference>
<dbReference type="InterPro" id="IPR002781">
    <property type="entry name" value="TM_pro_TauE-like"/>
</dbReference>
<evidence type="ECO:0000256" key="2">
    <source>
        <dbReference type="ARBA" id="ARBA00009142"/>
    </source>
</evidence>
<keyword evidence="6" id="KW-1003">Cell membrane</keyword>
<evidence type="ECO:0000256" key="4">
    <source>
        <dbReference type="ARBA" id="ARBA00022989"/>
    </source>
</evidence>
<protein>
    <recommendedName>
        <fullName evidence="6">Probable membrane transporter protein</fullName>
    </recommendedName>
</protein>
<organism evidence="7 8">
    <name type="scientific">Salinibacillus xinjiangensis</name>
    <dbReference type="NCBI Taxonomy" id="1229268"/>
    <lineage>
        <taxon>Bacteria</taxon>
        <taxon>Bacillati</taxon>
        <taxon>Bacillota</taxon>
        <taxon>Bacilli</taxon>
        <taxon>Bacillales</taxon>
        <taxon>Bacillaceae</taxon>
        <taxon>Salinibacillus</taxon>
    </lineage>
</organism>
<keyword evidence="3 6" id="KW-0812">Transmembrane</keyword>
<feature type="transmembrane region" description="Helical" evidence="6">
    <location>
        <begin position="96"/>
        <end position="116"/>
    </location>
</feature>
<evidence type="ECO:0000256" key="3">
    <source>
        <dbReference type="ARBA" id="ARBA00022692"/>
    </source>
</evidence>